<feature type="transmembrane region" description="Helical" evidence="1">
    <location>
        <begin position="97"/>
        <end position="114"/>
    </location>
</feature>
<evidence type="ECO:0000313" key="2">
    <source>
        <dbReference type="EMBL" id="MEJ5976078.1"/>
    </source>
</evidence>
<keyword evidence="1" id="KW-0812">Transmembrane</keyword>
<feature type="transmembrane region" description="Helical" evidence="1">
    <location>
        <begin position="292"/>
        <end position="320"/>
    </location>
</feature>
<keyword evidence="1" id="KW-0472">Membrane</keyword>
<feature type="transmembrane region" description="Helical" evidence="1">
    <location>
        <begin position="169"/>
        <end position="192"/>
    </location>
</feature>
<proteinExistence type="predicted"/>
<keyword evidence="1" id="KW-1133">Transmembrane helix</keyword>
<feature type="transmembrane region" description="Helical" evidence="1">
    <location>
        <begin position="145"/>
        <end position="162"/>
    </location>
</feature>
<feature type="transmembrane region" description="Helical" evidence="1">
    <location>
        <begin position="263"/>
        <end position="280"/>
    </location>
</feature>
<sequence>MSESTNAFGQVRGVVAAWLLALAPAAMLAVLLVRPIWDVDVFWQLKLGELILANGAPLASEPFAANHLGEPMPAFAWLGQAIMAAVRLAAGWTGLRIFDALCWLGGFFAIAAACRRRSCSAAGVVLGLAIALFTALPTASLRPQSFAVLGFGLLLALLRLELRPWRTALFALPLFVIWQNLHPSVSVAAIALGTHAAWGWWEWLQKRGAAPWETTLLAGMAAAAMLATPDGWSILAWSGQNARASVAMGVSEWLPLWDALNRYGAVPVLLIAVVVTWLLLRNPHRIDPRELAVTIVFFAMTVIATRFVLFWAITLILVIARAVPPPPVERRLPAVIAPLALLVVAIAVPLLRPTHFEATIPLSAIDRLEAAQVRGTVFAHFPWGGPVIDRGHPDRRVAFDGRYYRYAPAEWDLYRRVSWDRVRLAEIERRYHPAAYVLSPEWNRALIAELRADKRWQVLFGDRVAVVFKRKSGATP</sequence>
<protein>
    <recommendedName>
        <fullName evidence="4">Glycosyltransferase RgtA/B/C/D-like domain-containing protein</fullName>
    </recommendedName>
</protein>
<evidence type="ECO:0008006" key="4">
    <source>
        <dbReference type="Google" id="ProtNLM"/>
    </source>
</evidence>
<feature type="transmembrane region" description="Helical" evidence="1">
    <location>
        <begin position="121"/>
        <end position="139"/>
    </location>
</feature>
<dbReference type="RefSeq" id="WP_339585998.1">
    <property type="nucleotide sequence ID" value="NZ_JBBHJZ010000001.1"/>
</dbReference>
<name>A0ABU8RSN3_9SPHN</name>
<evidence type="ECO:0000256" key="1">
    <source>
        <dbReference type="SAM" id="Phobius"/>
    </source>
</evidence>
<dbReference type="Proteomes" id="UP001361239">
    <property type="component" value="Unassembled WGS sequence"/>
</dbReference>
<keyword evidence="3" id="KW-1185">Reference proteome</keyword>
<reference evidence="2 3" key="1">
    <citation type="submission" date="2024-03" db="EMBL/GenBank/DDBJ databases">
        <authorList>
            <person name="Jo J.-H."/>
        </authorList>
    </citation>
    <scope>NUCLEOTIDE SEQUENCE [LARGE SCALE GENOMIC DNA]</scope>
    <source>
        <strain evidence="2 3">PS1R-30</strain>
    </source>
</reference>
<gene>
    <name evidence="2" type="ORF">WG901_05500</name>
</gene>
<comment type="caution">
    <text evidence="2">The sequence shown here is derived from an EMBL/GenBank/DDBJ whole genome shotgun (WGS) entry which is preliminary data.</text>
</comment>
<dbReference type="EMBL" id="JBBHJZ010000001">
    <property type="protein sequence ID" value="MEJ5976078.1"/>
    <property type="molecule type" value="Genomic_DNA"/>
</dbReference>
<organism evidence="2 3">
    <name type="scientific">Novosphingobium anseongense</name>
    <dbReference type="NCBI Taxonomy" id="3133436"/>
    <lineage>
        <taxon>Bacteria</taxon>
        <taxon>Pseudomonadati</taxon>
        <taxon>Pseudomonadota</taxon>
        <taxon>Alphaproteobacteria</taxon>
        <taxon>Sphingomonadales</taxon>
        <taxon>Sphingomonadaceae</taxon>
        <taxon>Novosphingobium</taxon>
    </lineage>
</organism>
<feature type="transmembrane region" description="Helical" evidence="1">
    <location>
        <begin position="332"/>
        <end position="351"/>
    </location>
</feature>
<evidence type="ECO:0000313" key="3">
    <source>
        <dbReference type="Proteomes" id="UP001361239"/>
    </source>
</evidence>
<accession>A0ABU8RSN3</accession>
<feature type="transmembrane region" description="Helical" evidence="1">
    <location>
        <begin position="12"/>
        <end position="37"/>
    </location>
</feature>